<accession>A0A8H9UVW6</accession>
<keyword evidence="2" id="KW-0418">Kinase</keyword>
<dbReference type="PANTHER" id="PTHR30267:SF2">
    <property type="entry name" value="PROTEIN PRKA"/>
    <property type="match status" value="1"/>
</dbReference>
<dbReference type="PIRSF" id="PIRSF000549">
    <property type="entry name" value="Ser_prot_kin"/>
    <property type="match status" value="1"/>
</dbReference>
<gene>
    <name evidence="2" type="ORF">I9080_000539</name>
</gene>
<proteinExistence type="predicted"/>
<dbReference type="SMART" id="SM00763">
    <property type="entry name" value="AAA_PrkA"/>
    <property type="match status" value="1"/>
</dbReference>
<dbReference type="Pfam" id="PF06798">
    <property type="entry name" value="PrkA"/>
    <property type="match status" value="1"/>
</dbReference>
<evidence type="ECO:0000259" key="1">
    <source>
        <dbReference type="SMART" id="SM00763"/>
    </source>
</evidence>
<dbReference type="Proteomes" id="UP000859547">
    <property type="component" value="Unassembled WGS sequence"/>
</dbReference>
<name>A0A8H9UVW6_CLOPF</name>
<dbReference type="SUPFAM" id="SSF52540">
    <property type="entry name" value="P-loop containing nucleoside triphosphate hydrolases"/>
    <property type="match status" value="1"/>
</dbReference>
<sequence length="640" mass="73433">MDFKEFIKSDREKHNKQKFKGTFIDYLEIVKDNPDVAKLSHKRIYDLIMDKGFEILRPEENAKIKKIYGNEKIKKYNFFKEDFYGIDTVVMKLMNYFHSASMKGEEARQVLYLVGPVGAGKSSLVEAIKKDLETAPPVYVLDGCPMHEEPLHLIPKHLRKEFEDMLGVKIEGDLCPVCKYRLLNEFGGEYEKFPVSTKNFSIRSRKGIGVVPPVDPNNQDTSILTGSIDISKMDMYPEDDPRIFSLNGAFNVGNRGLVEFIEVFKNDVEYLHTIITATQEKSIPSPGKGSMIYFDGLIIAHSNEAEWNKFKSDHTNEAILDRIVKIEVPYCLELSEEIKIYEKILKKSNFDAHIAPHTIEIASMFAILTRLLPSMKVDPITKLKLYNGEEIVEKGTTKRIDVLELKEEAGPMEGMKGISTRFIIKAIDNALSNAEHKCINPLSVMESIIKSVKDMDISQDDKKKYLGYIQDTIRKEYNKILEKEITKAFIHSFQEQAESLFNNYIDNAEAYVNKTKLKDSATSEELEPDEEFMRSIEEQIGISESSAKGFRADVTSYMFYIVRSGGKMDYRSYEPLKEAIEKKLTASVKDLSRIITKSRVRDKDQDKKYNSMVNQMEKNGYCPHCCDVILKYAANNLWKD</sequence>
<organism evidence="2">
    <name type="scientific">Clostridium perfringens</name>
    <dbReference type="NCBI Taxonomy" id="1502"/>
    <lineage>
        <taxon>Bacteria</taxon>
        <taxon>Bacillati</taxon>
        <taxon>Bacillota</taxon>
        <taxon>Clostridia</taxon>
        <taxon>Eubacteriales</taxon>
        <taxon>Clostridiaceae</taxon>
        <taxon>Clostridium</taxon>
    </lineage>
</organism>
<dbReference type="EMBL" id="DACTCB010000001">
    <property type="protein sequence ID" value="HAT4306782.1"/>
    <property type="molecule type" value="Genomic_DNA"/>
</dbReference>
<dbReference type="InterPro" id="IPR013153">
    <property type="entry name" value="Prk_AAA"/>
</dbReference>
<dbReference type="Gene3D" id="3.40.50.300">
    <property type="entry name" value="P-loop containing nucleotide triphosphate hydrolases"/>
    <property type="match status" value="1"/>
</dbReference>
<evidence type="ECO:0000313" key="2">
    <source>
        <dbReference type="EMBL" id="HAT4306782.1"/>
    </source>
</evidence>
<protein>
    <submittedName>
        <fullName evidence="2">PrkA family serine protein kinase</fullName>
    </submittedName>
</protein>
<reference evidence="2" key="1">
    <citation type="journal article" date="2018" name="Genome Biol.">
        <title>SKESA: strategic k-mer extension for scrupulous assemblies.</title>
        <authorList>
            <person name="Souvorov A."/>
            <person name="Agarwala R."/>
            <person name="Lipman D.J."/>
        </authorList>
    </citation>
    <scope>NUCLEOTIDE SEQUENCE</scope>
    <source>
        <strain evidence="2">C8</strain>
    </source>
</reference>
<dbReference type="Pfam" id="PF08298">
    <property type="entry name" value="AAA_PrkA"/>
    <property type="match status" value="1"/>
</dbReference>
<keyword evidence="2" id="KW-0808">Transferase</keyword>
<dbReference type="GO" id="GO:0004672">
    <property type="term" value="F:protein kinase activity"/>
    <property type="evidence" value="ECO:0007669"/>
    <property type="project" value="InterPro"/>
</dbReference>
<comment type="caution">
    <text evidence="2">The sequence shown here is derived from an EMBL/GenBank/DDBJ whole genome shotgun (WGS) entry which is preliminary data.</text>
</comment>
<dbReference type="InterPro" id="IPR027417">
    <property type="entry name" value="P-loop_NTPase"/>
</dbReference>
<reference evidence="2" key="2">
    <citation type="submission" date="2020-07" db="EMBL/GenBank/DDBJ databases">
        <authorList>
            <consortium name="NCBI Pathogen Detection Project"/>
        </authorList>
    </citation>
    <scope>NUCLEOTIDE SEQUENCE</scope>
    <source>
        <strain evidence="2">C8</strain>
    </source>
</reference>
<dbReference type="InterPro" id="IPR010650">
    <property type="entry name" value="PrkA_C"/>
</dbReference>
<feature type="domain" description="PrkA AAA" evidence="1">
    <location>
        <begin position="21"/>
        <end position="378"/>
    </location>
</feature>
<dbReference type="PANTHER" id="PTHR30267">
    <property type="entry name" value="PROTEIN KINASE PRKA"/>
    <property type="match status" value="1"/>
</dbReference>
<dbReference type="InterPro" id="IPR016230">
    <property type="entry name" value="PrkA/YeaG"/>
</dbReference>
<dbReference type="AlphaFoldDB" id="A0A8H9UVW6"/>